<reference evidence="2" key="1">
    <citation type="submission" date="2021-01" db="EMBL/GenBank/DDBJ databases">
        <authorList>
            <person name="Corre E."/>
            <person name="Pelletier E."/>
            <person name="Niang G."/>
            <person name="Scheremetjew M."/>
            <person name="Finn R."/>
            <person name="Kale V."/>
            <person name="Holt S."/>
            <person name="Cochrane G."/>
            <person name="Meng A."/>
            <person name="Brown T."/>
            <person name="Cohen L."/>
        </authorList>
    </citation>
    <scope>NUCLEOTIDE SEQUENCE</scope>
    <source>
        <strain evidence="2">CCMP 410</strain>
    </source>
</reference>
<organism evidence="2">
    <name type="scientific">Grammatophora oceanica</name>
    <dbReference type="NCBI Taxonomy" id="210454"/>
    <lineage>
        <taxon>Eukaryota</taxon>
        <taxon>Sar</taxon>
        <taxon>Stramenopiles</taxon>
        <taxon>Ochrophyta</taxon>
        <taxon>Bacillariophyta</taxon>
        <taxon>Fragilariophyceae</taxon>
        <taxon>Fragilariophycidae</taxon>
        <taxon>Rhabdonematales</taxon>
        <taxon>Grammatophoraceae</taxon>
        <taxon>Grammatophora</taxon>
    </lineage>
</organism>
<proteinExistence type="predicted"/>
<sequence length="205" mass="22297">MPLSLLLLLAASITLVSGFTPSLQIHRQNVALAMLKDRRQVLAAFGSASLLLVSTGPASAVVMAPGDRGDVFQPGAKLSAEDAKRRFLLARTDMCYLLDHYSEISKEGGDAVRRYLGTVGVTSGMYGITKVLKGLQDEADDIVEYTETMEEFNAYLYQAEGAAYQSLFVEHSSAKGTPESFLATAKQDIVQMKKYMDMLASQLNL</sequence>
<name>A0A7S1US29_9STRA</name>
<keyword evidence="1" id="KW-0732">Signal</keyword>
<dbReference type="AlphaFoldDB" id="A0A7S1US29"/>
<accession>A0A7S1US29</accession>
<evidence type="ECO:0000313" key="2">
    <source>
        <dbReference type="EMBL" id="CAD9276877.1"/>
    </source>
</evidence>
<feature type="chain" id="PRO_5031092242" evidence="1">
    <location>
        <begin position="19"/>
        <end position="205"/>
    </location>
</feature>
<protein>
    <submittedName>
        <fullName evidence="2">Uncharacterized protein</fullName>
    </submittedName>
</protein>
<dbReference type="EMBL" id="HBGK01011085">
    <property type="protein sequence ID" value="CAD9276877.1"/>
    <property type="molecule type" value="Transcribed_RNA"/>
</dbReference>
<evidence type="ECO:0000256" key="1">
    <source>
        <dbReference type="SAM" id="SignalP"/>
    </source>
</evidence>
<feature type="signal peptide" evidence="1">
    <location>
        <begin position="1"/>
        <end position="18"/>
    </location>
</feature>
<gene>
    <name evidence="2" type="ORF">GOCE00092_LOCUS5786</name>
</gene>